<proteinExistence type="predicted"/>
<comment type="caution">
    <text evidence="1">The sequence shown here is derived from an EMBL/GenBank/DDBJ whole genome shotgun (WGS) entry which is preliminary data.</text>
</comment>
<keyword evidence="2" id="KW-1185">Reference proteome</keyword>
<dbReference type="EC" id="6.3.1.2" evidence="1"/>
<dbReference type="EMBL" id="SMOG01000004">
    <property type="protein sequence ID" value="TDF73641.1"/>
    <property type="molecule type" value="Genomic_DNA"/>
</dbReference>
<dbReference type="Proteomes" id="UP000294588">
    <property type="component" value="Unassembled WGS sequence"/>
</dbReference>
<protein>
    <submittedName>
        <fullName evidence="1">Type I glutamate--ammonia ligase</fullName>
        <ecNumber evidence="1">6.3.1.2</ecNumber>
    </submittedName>
</protein>
<keyword evidence="1" id="KW-0436">Ligase</keyword>
<gene>
    <name evidence="1" type="primary">glnA</name>
    <name evidence="1" type="ORF">E0946_02465</name>
</gene>
<evidence type="ECO:0000313" key="2">
    <source>
        <dbReference type="Proteomes" id="UP000294588"/>
    </source>
</evidence>
<reference evidence="1" key="1">
    <citation type="submission" date="2019-03" db="EMBL/GenBank/DDBJ databases">
        <title>Candidatus Syntrophosphaera thermopropionivorans: a novel player in syntrophic propionate oxidation during anaerobic digestion.</title>
        <authorList>
            <person name="Dyksma S."/>
        </authorList>
    </citation>
    <scope>NUCLEOTIDE SEQUENCE</scope>
    <source>
        <strain evidence="1">W5</strain>
    </source>
</reference>
<accession>A0AC61QJY4</accession>
<evidence type="ECO:0000313" key="1">
    <source>
        <dbReference type="EMBL" id="TDF73641.1"/>
    </source>
</evidence>
<sequence>MTKEKIKDFIREKEIQAVDLKYCGMDGKWYHITIPARGLKEVLDSGVPFDGSSIPGMKGVESGDMILMPDLETAQIDPFYDNYTMRLICSICDAETRQGVKKDSRSVALRAQEYLLSTGIADKSTWIPELEFYLFDSVKYQSSEYNCGFLVESSEHKEALPEDNEDNDGLSQQDHKGYHMDTPFDQFYEIRQEMVDRMEDYGIKVRYHHHEVGLASQQEIETELLEFPKICDDVMVMKDIIRRTALSYGLTATFMPKPIYNQAGSGMHFHIMLHKDGTNIFYQKGGYADLSDLAIWFIGGILYHGRSLVAFTNPSTNSFKRLLPGFEAPVKLFYGLANRSAAIRIPRYANSPETKRFEFRTGDATCNPYLAMSAMLMAGLDGIKNQIDPAKYNLGPYDDNVFEWSEEKKSKLLSIPANLKEAMQSLKEDYHYLLEGDVFNEELIESYIKLKLKENDEVNNRIHPYEYILYYNL</sequence>
<organism evidence="1 2">
    <name type="scientific">Candidatus Syntrophosphaera thermopropionivorans</name>
    <dbReference type="NCBI Taxonomy" id="2593015"/>
    <lineage>
        <taxon>Bacteria</taxon>
        <taxon>Pseudomonadati</taxon>
        <taxon>Candidatus Cloacimonadota</taxon>
        <taxon>Candidatus Cloacimonadia</taxon>
        <taxon>Candidatus Cloacimonadales</taxon>
        <taxon>Candidatus Cloacimonadaceae</taxon>
        <taxon>Candidatus Syntrophosphaera</taxon>
    </lineage>
</organism>
<name>A0AC61QJY4_9BACT</name>